<feature type="region of interest" description="Disordered" evidence="1">
    <location>
        <begin position="54"/>
        <end position="110"/>
    </location>
</feature>
<name>A0A9P4UIZ0_9PEZI</name>
<evidence type="ECO:0000313" key="3">
    <source>
        <dbReference type="Proteomes" id="UP000799441"/>
    </source>
</evidence>
<dbReference type="InterPro" id="IPR021109">
    <property type="entry name" value="Peptidase_aspartic_dom_sf"/>
</dbReference>
<evidence type="ECO:0000313" key="2">
    <source>
        <dbReference type="EMBL" id="KAF2715814.1"/>
    </source>
</evidence>
<comment type="caution">
    <text evidence="2">The sequence shown here is derived from an EMBL/GenBank/DDBJ whole genome shotgun (WGS) entry which is preliminary data.</text>
</comment>
<dbReference type="EMBL" id="MU004152">
    <property type="protein sequence ID" value="KAF2715814.1"/>
    <property type="molecule type" value="Genomic_DNA"/>
</dbReference>
<feature type="non-terminal residue" evidence="2">
    <location>
        <position position="234"/>
    </location>
</feature>
<protein>
    <submittedName>
        <fullName evidence="2">Uncharacterized protein</fullName>
    </submittedName>
</protein>
<dbReference type="Proteomes" id="UP000799441">
    <property type="component" value="Unassembled WGS sequence"/>
</dbReference>
<accession>A0A9P4UIZ0</accession>
<reference evidence="2" key="1">
    <citation type="journal article" date="2020" name="Stud. Mycol.">
        <title>101 Dothideomycetes genomes: a test case for predicting lifestyles and emergence of pathogens.</title>
        <authorList>
            <person name="Haridas S."/>
            <person name="Albert R."/>
            <person name="Binder M."/>
            <person name="Bloem J."/>
            <person name="Labutti K."/>
            <person name="Salamov A."/>
            <person name="Andreopoulos B."/>
            <person name="Baker S."/>
            <person name="Barry K."/>
            <person name="Bills G."/>
            <person name="Bluhm B."/>
            <person name="Cannon C."/>
            <person name="Castanera R."/>
            <person name="Culley D."/>
            <person name="Daum C."/>
            <person name="Ezra D."/>
            <person name="Gonzalez J."/>
            <person name="Henrissat B."/>
            <person name="Kuo A."/>
            <person name="Liang C."/>
            <person name="Lipzen A."/>
            <person name="Lutzoni F."/>
            <person name="Magnuson J."/>
            <person name="Mondo S."/>
            <person name="Nolan M."/>
            <person name="Ohm R."/>
            <person name="Pangilinan J."/>
            <person name="Park H.-J."/>
            <person name="Ramirez L."/>
            <person name="Alfaro M."/>
            <person name="Sun H."/>
            <person name="Tritt A."/>
            <person name="Yoshinaga Y."/>
            <person name="Zwiers L.-H."/>
            <person name="Turgeon B."/>
            <person name="Goodwin S."/>
            <person name="Spatafora J."/>
            <person name="Crous P."/>
            <person name="Grigoriev I."/>
        </authorList>
    </citation>
    <scope>NUCLEOTIDE SEQUENCE</scope>
    <source>
        <strain evidence="2">CBS 116435</strain>
    </source>
</reference>
<organism evidence="2 3">
    <name type="scientific">Polychaeton citri CBS 116435</name>
    <dbReference type="NCBI Taxonomy" id="1314669"/>
    <lineage>
        <taxon>Eukaryota</taxon>
        <taxon>Fungi</taxon>
        <taxon>Dikarya</taxon>
        <taxon>Ascomycota</taxon>
        <taxon>Pezizomycotina</taxon>
        <taxon>Dothideomycetes</taxon>
        <taxon>Dothideomycetidae</taxon>
        <taxon>Capnodiales</taxon>
        <taxon>Capnodiaceae</taxon>
        <taxon>Polychaeton</taxon>
    </lineage>
</organism>
<keyword evidence="3" id="KW-1185">Reference proteome</keyword>
<dbReference type="Gene3D" id="2.40.70.10">
    <property type="entry name" value="Acid Proteases"/>
    <property type="match status" value="1"/>
</dbReference>
<proteinExistence type="predicted"/>
<dbReference type="OrthoDB" id="5588148at2759"/>
<evidence type="ECO:0000256" key="1">
    <source>
        <dbReference type="SAM" id="MobiDB-lite"/>
    </source>
</evidence>
<dbReference type="CDD" id="cd00303">
    <property type="entry name" value="retropepsin_like"/>
    <property type="match status" value="1"/>
</dbReference>
<dbReference type="AlphaFoldDB" id="A0A9P4UIZ0"/>
<sequence length="234" mass="26117">TLEEQLPPYSETHRVQHLYSKLRPELQIAITNHNQMPDTREGLISLASTLENNLRRASSRHATKSRCEEKQSKPSTRGHRQGGASRPQAQRNNGAEAQCSTEKSGPVGRRKVEVVPNVERTCYVDAPSSNNIKATAILDPGAHVNLISRVFAEHLELHTIDSELPALAWVGAERAKTYAAYELLMQLTDDTGETRTTKHITYAVDKEGPEILLGNPFLKQEGVIMDLGAQEWRY</sequence>
<dbReference type="SUPFAM" id="SSF50630">
    <property type="entry name" value="Acid proteases"/>
    <property type="match status" value="1"/>
</dbReference>
<feature type="compositionally biased region" description="Polar residues" evidence="1">
    <location>
        <begin position="87"/>
        <end position="103"/>
    </location>
</feature>
<gene>
    <name evidence="2" type="ORF">K431DRAFT_200785</name>
</gene>
<feature type="non-terminal residue" evidence="2">
    <location>
        <position position="1"/>
    </location>
</feature>